<name>A0A8J3APN0_9BACI</name>
<dbReference type="AlphaFoldDB" id="A0A8J3APN0"/>
<dbReference type="RefSeq" id="WP_088001155.1">
    <property type="nucleotide sequence ID" value="NZ_BMHB01000002.1"/>
</dbReference>
<evidence type="ECO:0000259" key="6">
    <source>
        <dbReference type="Pfam" id="PF03816"/>
    </source>
</evidence>
<keyword evidence="8" id="KW-1185">Reference proteome</keyword>
<evidence type="ECO:0000256" key="3">
    <source>
        <dbReference type="ARBA" id="ARBA00022968"/>
    </source>
</evidence>
<evidence type="ECO:0000313" key="7">
    <source>
        <dbReference type="EMBL" id="GGI16545.1"/>
    </source>
</evidence>
<dbReference type="NCBIfam" id="TIGR00350">
    <property type="entry name" value="lytR_cpsA_psr"/>
    <property type="match status" value="1"/>
</dbReference>
<keyword evidence="2" id="KW-0812">Transmembrane</keyword>
<dbReference type="EMBL" id="BMHB01000002">
    <property type="protein sequence ID" value="GGI16545.1"/>
    <property type="molecule type" value="Genomic_DNA"/>
</dbReference>
<protein>
    <submittedName>
        <fullName evidence="7">Putative transcriptional regulator YvhJ</fullName>
    </submittedName>
</protein>
<dbReference type="InterPro" id="IPR004474">
    <property type="entry name" value="LytR_CpsA_psr"/>
</dbReference>
<evidence type="ECO:0000256" key="5">
    <source>
        <dbReference type="SAM" id="MobiDB-lite"/>
    </source>
</evidence>
<evidence type="ECO:0000256" key="2">
    <source>
        <dbReference type="ARBA" id="ARBA00022692"/>
    </source>
</evidence>
<dbReference type="GO" id="GO:0071555">
    <property type="term" value="P:cell wall organization"/>
    <property type="evidence" value="ECO:0007669"/>
    <property type="project" value="UniProtKB-KW"/>
</dbReference>
<dbReference type="InterPro" id="IPR050922">
    <property type="entry name" value="LytR/CpsA/Psr_CW_biosynth"/>
</dbReference>
<dbReference type="PANTHER" id="PTHR33392">
    <property type="entry name" value="POLYISOPRENYL-TEICHOIC ACID--PEPTIDOGLYCAN TEICHOIC ACID TRANSFERASE TAGU"/>
    <property type="match status" value="1"/>
</dbReference>
<gene>
    <name evidence="7" type="primary">yvhJ</name>
    <name evidence="7" type="ORF">GCM10007380_33500</name>
</gene>
<proteinExistence type="inferred from homology"/>
<reference evidence="8" key="1">
    <citation type="journal article" date="2019" name="Int. J. Syst. Evol. Microbiol.">
        <title>The Global Catalogue of Microorganisms (GCM) 10K type strain sequencing project: providing services to taxonomists for standard genome sequencing and annotation.</title>
        <authorList>
            <consortium name="The Broad Institute Genomics Platform"/>
            <consortium name="The Broad Institute Genome Sequencing Center for Infectious Disease"/>
            <person name="Wu L."/>
            <person name="Ma J."/>
        </authorList>
    </citation>
    <scope>NUCLEOTIDE SEQUENCE [LARGE SCALE GENOMIC DNA]</scope>
    <source>
        <strain evidence="8">CGMCC 1.14993</strain>
    </source>
</reference>
<keyword evidence="4" id="KW-0472">Membrane</keyword>
<dbReference type="PANTHER" id="PTHR33392:SF10">
    <property type="entry name" value="POLYISOPRENYL-TEICHOIC ACID--PEPTIDOGLYCAN TEICHOIC ACID TRANSFERASE TAGV"/>
    <property type="match status" value="1"/>
</dbReference>
<dbReference type="Proteomes" id="UP000626244">
    <property type="component" value="Unassembled WGS sequence"/>
</dbReference>
<dbReference type="OrthoDB" id="27330at2"/>
<comment type="similarity">
    <text evidence="1">Belongs to the LytR/CpsA/Psr (LCP) family.</text>
</comment>
<comment type="caution">
    <text evidence="7">The sequence shown here is derived from an EMBL/GenBank/DDBJ whole genome shotgun (WGS) entry which is preliminary data.</text>
</comment>
<organism evidence="7 8">
    <name type="scientific">Gottfriedia solisilvae</name>
    <dbReference type="NCBI Taxonomy" id="1516104"/>
    <lineage>
        <taxon>Bacteria</taxon>
        <taxon>Bacillati</taxon>
        <taxon>Bacillota</taxon>
        <taxon>Bacilli</taxon>
        <taxon>Bacillales</taxon>
        <taxon>Bacillaceae</taxon>
        <taxon>Gottfriedia</taxon>
    </lineage>
</organism>
<evidence type="ECO:0000313" key="8">
    <source>
        <dbReference type="Proteomes" id="UP000626244"/>
    </source>
</evidence>
<feature type="domain" description="Cell envelope-related transcriptional attenuator" evidence="6">
    <location>
        <begin position="88"/>
        <end position="238"/>
    </location>
</feature>
<dbReference type="Gene3D" id="3.40.630.190">
    <property type="entry name" value="LCP protein"/>
    <property type="match status" value="1"/>
</dbReference>
<feature type="compositionally biased region" description="Low complexity" evidence="5">
    <location>
        <begin position="322"/>
        <end position="339"/>
    </location>
</feature>
<sequence length="339" mass="38589">MNQSRKMTKKRRKRKKSFIGRLFLLILIAALAFIGYQGVKTYLELNKATNGEEISSKLRDGEVKISKDPISILFLGIENYSTGGKGGRTDSMILATFNPKEETIKTMSIPRDTYVSIPGYSEKTKINHAYSYGGLQLTVETVEDFLNVPIDYYVTVDFKGFKNIVDAVGGIDVEVPFDFWEYTDTNPRQKLYFEKGMMHLNGQEALAYSRMRKRDPRGDFGREERQQQVIKSILSEIKSPETIVKMDDYAKVFSDNISTNMKISGGISLAKHLPNINDKDFETLKIEGYDDTINGIYYYVPYEDNINEVSSKFRVHLDLDKPSPNNSVDDSSSSENTNQ</sequence>
<evidence type="ECO:0000256" key="4">
    <source>
        <dbReference type="ARBA" id="ARBA00022989"/>
    </source>
</evidence>
<dbReference type="Pfam" id="PF03816">
    <property type="entry name" value="LytR_cpsA_psr"/>
    <property type="match status" value="1"/>
</dbReference>
<accession>A0A8J3APN0</accession>
<feature type="region of interest" description="Disordered" evidence="5">
    <location>
        <begin position="320"/>
        <end position="339"/>
    </location>
</feature>
<keyword evidence="3" id="KW-0735">Signal-anchor</keyword>
<evidence type="ECO:0000256" key="1">
    <source>
        <dbReference type="ARBA" id="ARBA00006068"/>
    </source>
</evidence>
<keyword evidence="4" id="KW-1133">Transmembrane helix</keyword>